<comment type="subcellular location">
    <subcellularLocation>
        <location evidence="1">Cell membrane</location>
        <topology evidence="1">Multi-pass membrane protein</topology>
    </subcellularLocation>
</comment>
<evidence type="ECO:0000313" key="8">
    <source>
        <dbReference type="EMBL" id="ACL65140.1"/>
    </source>
</evidence>
<dbReference type="Proteomes" id="UP000007089">
    <property type="component" value="Chromosome"/>
</dbReference>
<feature type="transmembrane region" description="Helical" evidence="7">
    <location>
        <begin position="189"/>
        <end position="214"/>
    </location>
</feature>
<evidence type="ECO:0000256" key="5">
    <source>
        <dbReference type="ARBA" id="ARBA00022989"/>
    </source>
</evidence>
<feature type="transmembrane region" description="Helical" evidence="7">
    <location>
        <begin position="91"/>
        <end position="114"/>
    </location>
</feature>
<feature type="transmembrane region" description="Helical" evidence="7">
    <location>
        <begin position="273"/>
        <end position="295"/>
    </location>
</feature>
<feature type="transmembrane region" description="Helical" evidence="7">
    <location>
        <begin position="22"/>
        <end position="43"/>
    </location>
</feature>
<dbReference type="RefSeq" id="WP_012633064.1">
    <property type="nucleotide sequence ID" value="NC_011891.1"/>
</dbReference>
<dbReference type="InterPro" id="IPR005614">
    <property type="entry name" value="NrfD-like"/>
</dbReference>
<evidence type="ECO:0000256" key="6">
    <source>
        <dbReference type="ARBA" id="ARBA00023136"/>
    </source>
</evidence>
<keyword evidence="6 7" id="KW-0472">Membrane</keyword>
<proteinExistence type="inferred from homology"/>
<dbReference type="PANTHER" id="PTHR34856">
    <property type="entry name" value="PROTEIN NRFD"/>
    <property type="match status" value="1"/>
</dbReference>
<protein>
    <submittedName>
        <fullName evidence="8">Polysulphide reductase NrfD</fullName>
    </submittedName>
</protein>
<feature type="transmembrane region" description="Helical" evidence="7">
    <location>
        <begin position="235"/>
        <end position="253"/>
    </location>
</feature>
<keyword evidence="5 7" id="KW-1133">Transmembrane helix</keyword>
<evidence type="ECO:0000256" key="1">
    <source>
        <dbReference type="ARBA" id="ARBA00004651"/>
    </source>
</evidence>
<reference evidence="8" key="1">
    <citation type="submission" date="2009-01" db="EMBL/GenBank/DDBJ databases">
        <title>Complete sequence of Anaeromyxobacter dehalogenans 2CP-1.</title>
        <authorList>
            <consortium name="US DOE Joint Genome Institute"/>
            <person name="Lucas S."/>
            <person name="Copeland A."/>
            <person name="Lapidus A."/>
            <person name="Glavina del Rio T."/>
            <person name="Dalin E."/>
            <person name="Tice H."/>
            <person name="Bruce D."/>
            <person name="Goodwin L."/>
            <person name="Pitluck S."/>
            <person name="Saunders E."/>
            <person name="Brettin T."/>
            <person name="Detter J.C."/>
            <person name="Han C."/>
            <person name="Larimer F."/>
            <person name="Land M."/>
            <person name="Hauser L."/>
            <person name="Kyrpides N."/>
            <person name="Ovchinnikova G."/>
            <person name="Beliaev A.S."/>
            <person name="Richardson P."/>
        </authorList>
    </citation>
    <scope>NUCLEOTIDE SEQUENCE</scope>
    <source>
        <strain evidence="8">2CP-1</strain>
    </source>
</reference>
<dbReference type="InterPro" id="IPR052049">
    <property type="entry name" value="Electron_transfer_protein"/>
</dbReference>
<evidence type="ECO:0000256" key="3">
    <source>
        <dbReference type="ARBA" id="ARBA00022475"/>
    </source>
</evidence>
<evidence type="ECO:0000256" key="2">
    <source>
        <dbReference type="ARBA" id="ARBA00008929"/>
    </source>
</evidence>
<feature type="transmembrane region" description="Helical" evidence="7">
    <location>
        <begin position="302"/>
        <end position="319"/>
    </location>
</feature>
<keyword evidence="9" id="KW-1185">Reference proteome</keyword>
<dbReference type="AlphaFoldDB" id="B8J6F9"/>
<dbReference type="EMBL" id="CP001359">
    <property type="protein sequence ID" value="ACL65140.1"/>
    <property type="molecule type" value="Genomic_DNA"/>
</dbReference>
<dbReference type="KEGG" id="acp:A2cp1_1798"/>
<comment type="similarity">
    <text evidence="2">Belongs to the NrfD family.</text>
</comment>
<name>B8J6F9_ANAD2</name>
<accession>B8J6F9</accession>
<sequence length="391" mass="42536">MSITELVQPVWPVAWSLAVPQYFFMTGVSAAAFLVSSLTYAFGDGRYRPVAGLSLIVALTVLLAAPLNLIADLGQPGRFYELTFALHGTAPMSWGVFLLTTYPALILLEILFAYRGALAERAASARGRMATVYRWLAAGRTSVDAAERARTHRVSRRLALLGIPWALAVHGYTGYILGVMKARPLWHTALMPIVFLVSAMVSGVALLILVAALFQRLDTAGGRVDRELLERLARMLAGFIVLDLLLRLFWYTIQWMYGVGAYGPVLQHLFVDSFWTAVVLETVLGLLVPLAVALVPGWRRRGWLLFPAAALAVTGVWVFRWDTVIGGQLIPKVGAGFYAYAPPLGGKDGVLQVVGNWAFWIFLLLGATSLLPWQREAGGAPAGEAAAAEVR</sequence>
<dbReference type="Pfam" id="PF03916">
    <property type="entry name" value="NrfD"/>
    <property type="match status" value="1"/>
</dbReference>
<keyword evidence="3" id="KW-1003">Cell membrane</keyword>
<gene>
    <name evidence="8" type="ordered locus">A2cp1_1798</name>
</gene>
<feature type="transmembrane region" description="Helical" evidence="7">
    <location>
        <begin position="50"/>
        <end position="71"/>
    </location>
</feature>
<dbReference type="GO" id="GO:0005886">
    <property type="term" value="C:plasma membrane"/>
    <property type="evidence" value="ECO:0007669"/>
    <property type="project" value="UniProtKB-SubCell"/>
</dbReference>
<keyword evidence="4 7" id="KW-0812">Transmembrane</keyword>
<evidence type="ECO:0000313" key="9">
    <source>
        <dbReference type="Proteomes" id="UP000007089"/>
    </source>
</evidence>
<dbReference type="PANTHER" id="PTHR34856:SF2">
    <property type="entry name" value="PROTEIN NRFD"/>
    <property type="match status" value="1"/>
</dbReference>
<feature type="transmembrane region" description="Helical" evidence="7">
    <location>
        <begin position="158"/>
        <end position="177"/>
    </location>
</feature>
<evidence type="ECO:0000256" key="7">
    <source>
        <dbReference type="SAM" id="Phobius"/>
    </source>
</evidence>
<organism evidence="8 9">
    <name type="scientific">Anaeromyxobacter dehalogenans (strain ATCC BAA-258 / DSM 21875 / 2CP-1)</name>
    <dbReference type="NCBI Taxonomy" id="455488"/>
    <lineage>
        <taxon>Bacteria</taxon>
        <taxon>Pseudomonadati</taxon>
        <taxon>Myxococcota</taxon>
        <taxon>Myxococcia</taxon>
        <taxon>Myxococcales</taxon>
        <taxon>Cystobacterineae</taxon>
        <taxon>Anaeromyxobacteraceae</taxon>
        <taxon>Anaeromyxobacter</taxon>
    </lineage>
</organism>
<dbReference type="HOGENOM" id="CLU_061956_0_0_7"/>
<feature type="transmembrane region" description="Helical" evidence="7">
    <location>
        <begin position="357"/>
        <end position="373"/>
    </location>
</feature>
<evidence type="ECO:0000256" key="4">
    <source>
        <dbReference type="ARBA" id="ARBA00022692"/>
    </source>
</evidence>
<dbReference type="Gene3D" id="1.20.1630.10">
    <property type="entry name" value="Formate dehydrogenase/DMSO reductase domain"/>
    <property type="match status" value="1"/>
</dbReference>